<protein>
    <submittedName>
        <fullName evidence="1">Uncharacterized protein</fullName>
    </submittedName>
</protein>
<dbReference type="RefSeq" id="WP_084255758.1">
    <property type="nucleotide sequence ID" value="NZ_FWWV01000002.1"/>
</dbReference>
<dbReference type="STRING" id="1122938.SAMN05660772_00421"/>
<proteinExistence type="predicted"/>
<dbReference type="EMBL" id="FWWV01000002">
    <property type="protein sequence ID" value="SMB79567.1"/>
    <property type="molecule type" value="Genomic_DNA"/>
</dbReference>
<accession>A0A1W1UEQ9</accession>
<evidence type="ECO:0000313" key="2">
    <source>
        <dbReference type="Proteomes" id="UP000192408"/>
    </source>
</evidence>
<reference evidence="2" key="1">
    <citation type="submission" date="2017-04" db="EMBL/GenBank/DDBJ databases">
        <authorList>
            <person name="Varghese N."/>
            <person name="Submissions S."/>
        </authorList>
    </citation>
    <scope>NUCLEOTIDE SEQUENCE [LARGE SCALE GENOMIC DNA]</scope>
    <source>
        <strain evidence="2">DSM 23072</strain>
    </source>
</reference>
<keyword evidence="2" id="KW-1185">Reference proteome</keyword>
<name>A0A1W1UEQ9_9PAST</name>
<dbReference type="Proteomes" id="UP000192408">
    <property type="component" value="Unassembled WGS sequence"/>
</dbReference>
<dbReference type="AlphaFoldDB" id="A0A1W1UEQ9"/>
<sequence>MSYHAVEDFVEQCVRLVAASALSACAKRRLFYHLYHLQNSFDCSYTVLRCLPELMQYGFIRKLPLAQHPDFHRYPDYFAAHAAVDSTWLAADVANPTDEAVFSLFENGAHWILPQFGSHLWTRLYADGVIDEAGETLATLPLAELILQIVQLAHSAQDEILMKEAYLLFIECWQEGITLDASPFSRHFDDWLNDPTLLALREWAVTHQLLNIRRQDTSLNRTSLSHELNYADTPDAEAIVRWLLDLKTTPAAIAAKLAKAHLMQQRVDENLTQTAHFLENQMNKNGWQFASAGSDAEGKYYDWLWYRDNGEQQRILLKLSLTRHHKQLYARLSMQHPLLLQWQQRSPSTDSTDFHFKSDIDSLLPEQTNRNKEKVAFGWHYDLSRSWSLLQKKLLDSVLADIHTCLPLFEAKIRRYFPQDFFSRSAADYIALFDSEQEAMPNCLIIHSLENILLLLMFHAMQTDDHIQAQTLAAEFQQRYPQLKLSSRWAQIQPFLEAVSQGNSAPLPPFGSGFYHKL</sequence>
<evidence type="ECO:0000313" key="1">
    <source>
        <dbReference type="EMBL" id="SMB79567.1"/>
    </source>
</evidence>
<gene>
    <name evidence="1" type="ORF">SAMN05660772_00421</name>
</gene>
<organism evidence="1 2">
    <name type="scientific">Pasteurella testudinis DSM 23072</name>
    <dbReference type="NCBI Taxonomy" id="1122938"/>
    <lineage>
        <taxon>Bacteria</taxon>
        <taxon>Pseudomonadati</taxon>
        <taxon>Pseudomonadota</taxon>
        <taxon>Gammaproteobacteria</taxon>
        <taxon>Pasteurellales</taxon>
        <taxon>Pasteurellaceae</taxon>
        <taxon>Pasteurella</taxon>
    </lineage>
</organism>